<gene>
    <name evidence="2" type="ORF">Tcan_12415</name>
</gene>
<keyword evidence="1" id="KW-0812">Transmembrane</keyword>
<accession>A0A0B2VI47</accession>
<keyword evidence="3" id="KW-1185">Reference proteome</keyword>
<dbReference type="EMBL" id="JPKZ01001212">
    <property type="protein sequence ID" value="KHN83176.1"/>
    <property type="molecule type" value="Genomic_DNA"/>
</dbReference>
<dbReference type="Proteomes" id="UP000031036">
    <property type="component" value="Unassembled WGS sequence"/>
</dbReference>
<organism evidence="2 3">
    <name type="scientific">Toxocara canis</name>
    <name type="common">Canine roundworm</name>
    <dbReference type="NCBI Taxonomy" id="6265"/>
    <lineage>
        <taxon>Eukaryota</taxon>
        <taxon>Metazoa</taxon>
        <taxon>Ecdysozoa</taxon>
        <taxon>Nematoda</taxon>
        <taxon>Chromadorea</taxon>
        <taxon>Rhabditida</taxon>
        <taxon>Spirurina</taxon>
        <taxon>Ascaridomorpha</taxon>
        <taxon>Ascaridoidea</taxon>
        <taxon>Toxocaridae</taxon>
        <taxon>Toxocara</taxon>
    </lineage>
</organism>
<name>A0A0B2VI47_TOXCA</name>
<comment type="caution">
    <text evidence="2">The sequence shown here is derived from an EMBL/GenBank/DDBJ whole genome shotgun (WGS) entry which is preliminary data.</text>
</comment>
<evidence type="ECO:0000313" key="3">
    <source>
        <dbReference type="Proteomes" id="UP000031036"/>
    </source>
</evidence>
<evidence type="ECO:0000313" key="2">
    <source>
        <dbReference type="EMBL" id="KHN83176.1"/>
    </source>
</evidence>
<reference evidence="2 3" key="1">
    <citation type="submission" date="2014-11" db="EMBL/GenBank/DDBJ databases">
        <title>Genetic blueprint of the zoonotic pathogen Toxocara canis.</title>
        <authorList>
            <person name="Zhu X.-Q."/>
            <person name="Korhonen P.K."/>
            <person name="Cai H."/>
            <person name="Young N.D."/>
            <person name="Nejsum P."/>
            <person name="von Samson-Himmelstjerna G."/>
            <person name="Boag P.R."/>
            <person name="Tan P."/>
            <person name="Li Q."/>
            <person name="Min J."/>
            <person name="Yang Y."/>
            <person name="Wang X."/>
            <person name="Fang X."/>
            <person name="Hall R.S."/>
            <person name="Hofmann A."/>
            <person name="Sternberg P.W."/>
            <person name="Jex A.R."/>
            <person name="Gasser R.B."/>
        </authorList>
    </citation>
    <scope>NUCLEOTIDE SEQUENCE [LARGE SCALE GENOMIC DNA]</scope>
    <source>
        <strain evidence="2">PN_DK_2014</strain>
    </source>
</reference>
<evidence type="ECO:0000256" key="1">
    <source>
        <dbReference type="SAM" id="Phobius"/>
    </source>
</evidence>
<protein>
    <submittedName>
        <fullName evidence="2">Uncharacterized protein</fullName>
    </submittedName>
</protein>
<sequence>MLSTAELSVDQSTLPNTSSFNRKDDGCYKSESDKHCISFVLVTLIVLAALSFAIVWVVALVVLKKDRYEMLIAMQQAKLASTNENRTAETISHVVVKRAVYNTSALRGSRASRPKLKGA</sequence>
<dbReference type="AlphaFoldDB" id="A0A0B2VI47"/>
<keyword evidence="1" id="KW-0472">Membrane</keyword>
<feature type="transmembrane region" description="Helical" evidence="1">
    <location>
        <begin position="39"/>
        <end position="63"/>
    </location>
</feature>
<proteinExistence type="predicted"/>
<keyword evidence="1" id="KW-1133">Transmembrane helix</keyword>